<accession>A0A8S9GJK0</accession>
<dbReference type="AlphaFoldDB" id="A0A8S9GJK0"/>
<dbReference type="EMBL" id="QGKY02001925">
    <property type="protein sequence ID" value="KAF2546401.1"/>
    <property type="molecule type" value="Genomic_DNA"/>
</dbReference>
<organism evidence="1">
    <name type="scientific">Brassica cretica</name>
    <name type="common">Mustard</name>
    <dbReference type="NCBI Taxonomy" id="69181"/>
    <lineage>
        <taxon>Eukaryota</taxon>
        <taxon>Viridiplantae</taxon>
        <taxon>Streptophyta</taxon>
        <taxon>Embryophyta</taxon>
        <taxon>Tracheophyta</taxon>
        <taxon>Spermatophyta</taxon>
        <taxon>Magnoliopsida</taxon>
        <taxon>eudicotyledons</taxon>
        <taxon>Gunneridae</taxon>
        <taxon>Pentapetalae</taxon>
        <taxon>rosids</taxon>
        <taxon>malvids</taxon>
        <taxon>Brassicales</taxon>
        <taxon>Brassicaceae</taxon>
        <taxon>Brassiceae</taxon>
        <taxon>Brassica</taxon>
    </lineage>
</organism>
<comment type="caution">
    <text evidence="1">The sequence shown here is derived from an EMBL/GenBank/DDBJ whole genome shotgun (WGS) entry which is preliminary data.</text>
</comment>
<gene>
    <name evidence="1" type="ORF">F2Q70_00020355</name>
</gene>
<name>A0A8S9GJK0_BRACR</name>
<reference evidence="1" key="1">
    <citation type="submission" date="2019-12" db="EMBL/GenBank/DDBJ databases">
        <title>Genome sequencing and annotation of Brassica cretica.</title>
        <authorList>
            <person name="Studholme D.J."/>
            <person name="Sarris P.F."/>
        </authorList>
    </citation>
    <scope>NUCLEOTIDE SEQUENCE</scope>
    <source>
        <strain evidence="1">PFS-102/07</strain>
        <tissue evidence="1">Leaf</tissue>
    </source>
</reference>
<protein>
    <submittedName>
        <fullName evidence="1">Uncharacterized protein</fullName>
    </submittedName>
</protein>
<sequence length="58" mass="6011">MTGVRQAAGGEARFSKLKRLMVPVGDLSQQRVSSSRLVLSVPVSSSSLQIGNGSLAVP</sequence>
<proteinExistence type="predicted"/>
<evidence type="ECO:0000313" key="1">
    <source>
        <dbReference type="EMBL" id="KAF2546401.1"/>
    </source>
</evidence>